<dbReference type="Proteomes" id="UP000004810">
    <property type="component" value="Unassembled WGS sequence"/>
</dbReference>
<dbReference type="AlphaFoldDB" id="J9E5P6"/>
<gene>
    <name evidence="3" type="ORF">WUBG_10880</name>
    <name evidence="2" type="ORF">WUBG_18423</name>
</gene>
<evidence type="ECO:0000313" key="4">
    <source>
        <dbReference type="Proteomes" id="UP000004810"/>
    </source>
</evidence>
<evidence type="ECO:0000256" key="1">
    <source>
        <dbReference type="SAM" id="MobiDB-lite"/>
    </source>
</evidence>
<reference evidence="4" key="2">
    <citation type="submission" date="2012-08" db="EMBL/GenBank/DDBJ databases">
        <title>The Genome Sequence of Wuchereria bancrofti.</title>
        <authorList>
            <person name="Nutman T.B."/>
            <person name="Fink D.L."/>
            <person name="Russ C."/>
            <person name="Young S."/>
            <person name="Zeng Q."/>
            <person name="Koehrsen M."/>
            <person name="Alvarado L."/>
            <person name="Berlin A."/>
            <person name="Chapman S.B."/>
            <person name="Chen Z."/>
            <person name="Freedman E."/>
            <person name="Gellesch M."/>
            <person name="Goldberg J."/>
            <person name="Griggs A."/>
            <person name="Gujja S."/>
            <person name="Heilman E.R."/>
            <person name="Heiman D."/>
            <person name="Hepburn T."/>
            <person name="Howarth C."/>
            <person name="Jen D."/>
            <person name="Larson L."/>
            <person name="Lewis B."/>
            <person name="Mehta T."/>
            <person name="Park D."/>
            <person name="Pearson M."/>
            <person name="Roberts A."/>
            <person name="Saif S."/>
            <person name="Shea T."/>
            <person name="Shenoy N."/>
            <person name="Sisk P."/>
            <person name="Stolte C."/>
            <person name="Sykes S."/>
            <person name="Walk T."/>
            <person name="White J."/>
            <person name="Yandava C."/>
            <person name="Haas B."/>
            <person name="Henn M.R."/>
            <person name="Nusbaum C."/>
            <person name="Birren B."/>
        </authorList>
    </citation>
    <scope>NUCLEOTIDE SEQUENCE [LARGE SCALE GENOMIC DNA]</scope>
    <source>
        <strain evidence="4">NA</strain>
    </source>
</reference>
<feature type="non-terminal residue" evidence="2">
    <location>
        <position position="60"/>
    </location>
</feature>
<proteinExistence type="predicted"/>
<evidence type="ECO:0000313" key="2">
    <source>
        <dbReference type="EMBL" id="EJW70669.1"/>
    </source>
</evidence>
<sequence>MSGKEKSDNCTPSAPPEGNSFSSNTVGQSTSLVLCQQPSVQPLLLGPQPPVSCAMGLPPY</sequence>
<dbReference type="EMBL" id="ADBV01006839">
    <property type="protein sequence ID" value="EJW78213.1"/>
    <property type="molecule type" value="Genomic_DNA"/>
</dbReference>
<accession>J9E5P6</accession>
<dbReference type="EMBL" id="ADBV01020962">
    <property type="protein sequence ID" value="EJW70669.1"/>
    <property type="molecule type" value="Genomic_DNA"/>
</dbReference>
<organism evidence="2 4">
    <name type="scientific">Wuchereria bancrofti</name>
    <dbReference type="NCBI Taxonomy" id="6293"/>
    <lineage>
        <taxon>Eukaryota</taxon>
        <taxon>Metazoa</taxon>
        <taxon>Ecdysozoa</taxon>
        <taxon>Nematoda</taxon>
        <taxon>Chromadorea</taxon>
        <taxon>Rhabditida</taxon>
        <taxon>Spirurina</taxon>
        <taxon>Spiruromorpha</taxon>
        <taxon>Filarioidea</taxon>
        <taxon>Onchocercidae</taxon>
        <taxon>Wuchereria</taxon>
    </lineage>
</organism>
<reference evidence="2" key="1">
    <citation type="submission" date="2012-08" db="EMBL/GenBank/DDBJ databases">
        <title>The Genome Sequence of Wuchereria bancrofti.</title>
        <authorList>
            <consortium name="The Broad Institute Genome Sequencing Platform"/>
            <consortium name="Broad Institute Genome Sequencing Center for Infectious Disease"/>
            <person name="Nutman T.B."/>
            <person name="Fink D.L."/>
            <person name="Russ C."/>
            <person name="Young S."/>
            <person name="Zeng Q."/>
            <person name="Koehrsen M."/>
            <person name="Alvarado L."/>
            <person name="Berlin A."/>
            <person name="Borenstein D."/>
            <person name="Chapman S.B."/>
            <person name="Chen Z."/>
            <person name="Engels R."/>
            <person name="Freedman E."/>
            <person name="Gellesch M."/>
            <person name="Goldberg J."/>
            <person name="Griggs A."/>
            <person name="Gujja S."/>
            <person name="Heilman E.R."/>
            <person name="Heiman D."/>
            <person name="Hepburn T."/>
            <person name="Howarth C."/>
            <person name="Jen D."/>
            <person name="Larson L."/>
            <person name="Lewis B."/>
            <person name="Mehta T."/>
            <person name="Park D."/>
            <person name="Pearson M."/>
            <person name="Richards J."/>
            <person name="Roberts A."/>
            <person name="Saif S."/>
            <person name="Shea T."/>
            <person name="Shenoy N."/>
            <person name="Sisk P."/>
            <person name="Stolte C."/>
            <person name="Sykes S."/>
            <person name="Walk T."/>
            <person name="White J."/>
            <person name="Yandava C."/>
            <person name="Haas B."/>
            <person name="Henn M.R."/>
            <person name="Nusbaum C."/>
            <person name="Birren B."/>
        </authorList>
    </citation>
    <scope>NUCLEOTIDE SEQUENCE</scope>
</reference>
<feature type="compositionally biased region" description="Polar residues" evidence="1">
    <location>
        <begin position="19"/>
        <end position="28"/>
    </location>
</feature>
<name>J9E5P6_WUCBA</name>
<evidence type="ECO:0000313" key="3">
    <source>
        <dbReference type="EMBL" id="EJW78213.1"/>
    </source>
</evidence>
<protein>
    <submittedName>
        <fullName evidence="2">Uncharacterized protein</fullName>
    </submittedName>
</protein>
<feature type="region of interest" description="Disordered" evidence="1">
    <location>
        <begin position="1"/>
        <end position="28"/>
    </location>
</feature>
<comment type="caution">
    <text evidence="2">The sequence shown here is derived from an EMBL/GenBank/DDBJ whole genome shotgun (WGS) entry which is preliminary data.</text>
</comment>